<dbReference type="EC" id="5.6.2.4" evidence="12"/>
<dbReference type="SMART" id="SM00490">
    <property type="entry name" value="HELICc"/>
    <property type="match status" value="1"/>
</dbReference>
<dbReference type="InterPro" id="IPR040498">
    <property type="entry name" value="PriA_CRR"/>
</dbReference>
<keyword evidence="10 12" id="KW-0413">Isomerase</keyword>
<evidence type="ECO:0000259" key="13">
    <source>
        <dbReference type="PROSITE" id="PS51192"/>
    </source>
</evidence>
<dbReference type="Gene3D" id="3.40.1440.60">
    <property type="entry name" value="PriA, 3(prime) DNA-binding domain"/>
    <property type="match status" value="1"/>
</dbReference>
<evidence type="ECO:0000256" key="2">
    <source>
        <dbReference type="ARBA" id="ARBA00022705"/>
    </source>
</evidence>
<keyword evidence="15" id="KW-1185">Reference proteome</keyword>
<sequence>MKPTFAQIILPLNLKGTFTYKVPAELAEKIENGMRVLVPFGGKKIYTGIVFDLHDQEPEAFAPKEIINLLDDFPILPKEQISFWDWLSKYYLCNIGEIYRFAFPSSLKLESETYLKLKSGITIDFQNLDVNEMYLIQALEVRQLINLTEIEAFIPKKEIVKTIKSLIDLQYIEVDEKIAEKYKAKEIAFLKINEEEISSKSLAQILLLLKKAPKQQELFLLLLEQHTEDPEKTIKKSDILEDGNFAHSQLKSLIEKNLVLEYYLQKDRLQTYEGEIEDLDSLTDAQLEAKTEIDKALEEGKNVLLHGVTSSGKTHLYLDKIEETIEAGKNVLFLLPEIAITKQIVQRLEKKYGKQLGFYHQKLTDFERVEVWRRVRNNDLRILIGTRNALFLPYQNLGLIVVDEEHDSAYKPREVSPFFNAKDASQVLAKMYGANVILGSATPSVESYYLAKKEKLAYVFLGERFGKVKLPEFELINFKEEQDSKKIIGNFSLKLIDEIKKELDRKKQTMILHNRRGYANVVECESCGYVNYCSNCDVVMTYHKFSNEMKCHYCGQKASKPNACPKCNSENLNVRGVGVEQIHEEMVKIFPEAEVDRMDVDSMRKKFAYEKLYEKLEDGETDILVGTQMISKGLDFENIELVAIPRADSMLYVQDFRAEERAFQLITQVSGRAGRISGEGKVLIQTYNPEHSVFQLIKENDPSKIYEHFLEERKKFLYPPFVKLIMIELKHRKEDKVNRASQFLGSILHKYLPPECILGPEKSPIGKLNLMYQYQILLKLPRGKTYNEYKNLILKSFEEFEEITAYQSIKKLIFVDF</sequence>
<dbReference type="Pfam" id="PF00271">
    <property type="entry name" value="Helicase_C"/>
    <property type="match status" value="1"/>
</dbReference>
<dbReference type="PANTHER" id="PTHR30580">
    <property type="entry name" value="PRIMOSOMAL PROTEIN N"/>
    <property type="match status" value="1"/>
</dbReference>
<dbReference type="GO" id="GO:0043138">
    <property type="term" value="F:3'-5' DNA helicase activity"/>
    <property type="evidence" value="ECO:0007669"/>
    <property type="project" value="UniProtKB-EC"/>
</dbReference>
<dbReference type="SMART" id="SM00487">
    <property type="entry name" value="DEXDc"/>
    <property type="match status" value="1"/>
</dbReference>
<dbReference type="RefSeq" id="WP_039353195.1">
    <property type="nucleotide sequence ID" value="NZ_FOLA01000010.1"/>
</dbReference>
<evidence type="ECO:0000256" key="9">
    <source>
        <dbReference type="ARBA" id="ARBA00023125"/>
    </source>
</evidence>
<comment type="catalytic activity">
    <reaction evidence="11 12">
        <text>ATP + H2O = ADP + phosphate + H(+)</text>
        <dbReference type="Rhea" id="RHEA:13065"/>
        <dbReference type="ChEBI" id="CHEBI:15377"/>
        <dbReference type="ChEBI" id="CHEBI:15378"/>
        <dbReference type="ChEBI" id="CHEBI:30616"/>
        <dbReference type="ChEBI" id="CHEBI:43474"/>
        <dbReference type="ChEBI" id="CHEBI:456216"/>
        <dbReference type="EC" id="5.6.2.4"/>
    </reaction>
</comment>
<keyword evidence="2 12" id="KW-0235">DNA replication</keyword>
<dbReference type="Pfam" id="PF00270">
    <property type="entry name" value="DEAD"/>
    <property type="match status" value="1"/>
</dbReference>
<feature type="domain" description="Helicase ATP-binding" evidence="13">
    <location>
        <begin position="294"/>
        <end position="461"/>
    </location>
</feature>
<feature type="binding site" evidence="12">
    <location>
        <position position="567"/>
    </location>
    <ligand>
        <name>Zn(2+)</name>
        <dbReference type="ChEBI" id="CHEBI:29105"/>
        <label>1</label>
    </ligand>
</feature>
<keyword evidence="7 12" id="KW-0862">Zinc</keyword>
<evidence type="ECO:0000256" key="8">
    <source>
        <dbReference type="ARBA" id="ARBA00022840"/>
    </source>
</evidence>
<dbReference type="Pfam" id="PF18319">
    <property type="entry name" value="Zn_ribbon_PriA"/>
    <property type="match status" value="1"/>
</dbReference>
<dbReference type="GO" id="GO:0005524">
    <property type="term" value="F:ATP binding"/>
    <property type="evidence" value="ECO:0007669"/>
    <property type="project" value="UniProtKB-UniRule"/>
</dbReference>
<dbReference type="OrthoDB" id="9759544at2"/>
<evidence type="ECO:0000256" key="6">
    <source>
        <dbReference type="ARBA" id="ARBA00022806"/>
    </source>
</evidence>
<evidence type="ECO:0000256" key="3">
    <source>
        <dbReference type="ARBA" id="ARBA00022723"/>
    </source>
</evidence>
<comment type="similarity">
    <text evidence="12">Belongs to the helicase family. PriA subfamily.</text>
</comment>
<dbReference type="CDD" id="cd18804">
    <property type="entry name" value="SF2_C_priA"/>
    <property type="match status" value="1"/>
</dbReference>
<dbReference type="SUPFAM" id="SSF52540">
    <property type="entry name" value="P-loop containing nucleoside triphosphate hydrolases"/>
    <property type="match status" value="2"/>
</dbReference>
<dbReference type="EMBL" id="JSYL01000008">
    <property type="protein sequence ID" value="KIA88310.1"/>
    <property type="molecule type" value="Genomic_DNA"/>
</dbReference>
<keyword evidence="4 12" id="KW-0547">Nucleotide-binding</keyword>
<dbReference type="Pfam" id="PF17764">
    <property type="entry name" value="PriA_3primeBD"/>
    <property type="match status" value="1"/>
</dbReference>
<keyword evidence="8 12" id="KW-0067">ATP-binding</keyword>
<organism evidence="14 15">
    <name type="scientific">Kaistella jeonii</name>
    <dbReference type="NCBI Taxonomy" id="266749"/>
    <lineage>
        <taxon>Bacteria</taxon>
        <taxon>Pseudomonadati</taxon>
        <taxon>Bacteroidota</taxon>
        <taxon>Flavobacteriia</taxon>
        <taxon>Flavobacteriales</taxon>
        <taxon>Weeksellaceae</taxon>
        <taxon>Chryseobacterium group</taxon>
        <taxon>Kaistella</taxon>
    </lineage>
</organism>
<evidence type="ECO:0000256" key="4">
    <source>
        <dbReference type="ARBA" id="ARBA00022741"/>
    </source>
</evidence>
<dbReference type="PROSITE" id="PS51192">
    <property type="entry name" value="HELICASE_ATP_BIND_1"/>
    <property type="match status" value="1"/>
</dbReference>
<dbReference type="Gene3D" id="3.40.50.300">
    <property type="entry name" value="P-loop containing nucleotide triphosphate hydrolases"/>
    <property type="match status" value="2"/>
</dbReference>
<feature type="binding site" evidence="12">
    <location>
        <position position="551"/>
    </location>
    <ligand>
        <name>Zn(2+)</name>
        <dbReference type="ChEBI" id="CHEBI:29105"/>
        <label>2</label>
    </ligand>
</feature>
<keyword evidence="5 12" id="KW-0378">Hydrolase</keyword>
<dbReference type="InterPro" id="IPR027417">
    <property type="entry name" value="P-loop_NTPase"/>
</dbReference>
<evidence type="ECO:0000256" key="5">
    <source>
        <dbReference type="ARBA" id="ARBA00022801"/>
    </source>
</evidence>
<dbReference type="InterPro" id="IPR005259">
    <property type="entry name" value="PriA"/>
</dbReference>
<dbReference type="GO" id="GO:0006310">
    <property type="term" value="P:DNA recombination"/>
    <property type="evidence" value="ECO:0007669"/>
    <property type="project" value="InterPro"/>
</dbReference>
<comment type="cofactor">
    <cofactor evidence="12">
        <name>Zn(2+)</name>
        <dbReference type="ChEBI" id="CHEBI:29105"/>
    </cofactor>
    <text evidence="12">Binds 2 zinc ions per subunit.</text>
</comment>
<dbReference type="InterPro" id="IPR041222">
    <property type="entry name" value="PriA_3primeBD"/>
</dbReference>
<dbReference type="InterPro" id="IPR041236">
    <property type="entry name" value="PriA_C"/>
</dbReference>
<keyword evidence="1 12" id="KW-0639">Primosome</keyword>
<dbReference type="Proteomes" id="UP000031473">
    <property type="component" value="Unassembled WGS sequence"/>
</dbReference>
<feature type="binding site" evidence="12">
    <location>
        <position position="536"/>
    </location>
    <ligand>
        <name>Zn(2+)</name>
        <dbReference type="ChEBI" id="CHEBI:29105"/>
        <label>2</label>
    </ligand>
</feature>
<dbReference type="InterPro" id="IPR042115">
    <property type="entry name" value="PriA_3primeBD_sf"/>
</dbReference>
<comment type="caution">
    <text evidence="14">The sequence shown here is derived from an EMBL/GenBank/DDBJ whole genome shotgun (WGS) entry which is preliminary data.</text>
</comment>
<evidence type="ECO:0000256" key="1">
    <source>
        <dbReference type="ARBA" id="ARBA00022515"/>
    </source>
</evidence>
<feature type="binding site" evidence="12">
    <location>
        <position position="554"/>
    </location>
    <ligand>
        <name>Zn(2+)</name>
        <dbReference type="ChEBI" id="CHEBI:29105"/>
        <label>2</label>
    </ligand>
</feature>
<feature type="binding site" evidence="12">
    <location>
        <position position="564"/>
    </location>
    <ligand>
        <name>Zn(2+)</name>
        <dbReference type="ChEBI" id="CHEBI:29105"/>
        <label>1</label>
    </ligand>
</feature>
<keyword evidence="9 12" id="KW-0238">DNA-binding</keyword>
<dbReference type="STRING" id="266749.SAMN05421876_11080"/>
<comment type="function">
    <text evidence="12">Initiates the restart of stalled replication forks, which reloads the replicative helicase on sites other than the origin of replication. Recognizes and binds to abandoned replication forks and remodels them to uncover a helicase loading site. Promotes assembly of the primosome at these replication forks.</text>
</comment>
<dbReference type="GO" id="GO:1990077">
    <property type="term" value="C:primosome complex"/>
    <property type="evidence" value="ECO:0007669"/>
    <property type="project" value="UniProtKB-UniRule"/>
</dbReference>
<evidence type="ECO:0000256" key="7">
    <source>
        <dbReference type="ARBA" id="ARBA00022833"/>
    </source>
</evidence>
<dbReference type="GO" id="GO:0016887">
    <property type="term" value="F:ATP hydrolysis activity"/>
    <property type="evidence" value="ECO:0007669"/>
    <property type="project" value="RHEA"/>
</dbReference>
<dbReference type="FunFam" id="3.40.1440.60:FF:000001">
    <property type="entry name" value="Primosomal protein N"/>
    <property type="match status" value="1"/>
</dbReference>
<dbReference type="InterPro" id="IPR014001">
    <property type="entry name" value="Helicase_ATP-bd"/>
</dbReference>
<evidence type="ECO:0000313" key="15">
    <source>
        <dbReference type="Proteomes" id="UP000031473"/>
    </source>
</evidence>
<keyword evidence="3 12" id="KW-0479">Metal-binding</keyword>
<comment type="catalytic activity">
    <reaction evidence="12">
        <text>Couples ATP hydrolysis with the unwinding of duplex DNA by translocating in the 3'-5' direction.</text>
        <dbReference type="EC" id="5.6.2.4"/>
    </reaction>
</comment>
<evidence type="ECO:0000256" key="11">
    <source>
        <dbReference type="ARBA" id="ARBA00048988"/>
    </source>
</evidence>
<dbReference type="NCBIfam" id="TIGR00595">
    <property type="entry name" value="priA"/>
    <property type="match status" value="1"/>
</dbReference>
<protein>
    <recommendedName>
        <fullName evidence="12">Replication restart protein PriA</fullName>
    </recommendedName>
    <alternativeName>
        <fullName evidence="12">ATP-dependent DNA helicase PriA</fullName>
        <ecNumber evidence="12">5.6.2.4</ecNumber>
    </alternativeName>
    <alternativeName>
        <fullName evidence="12">DNA 3'-5' helicase PriA</fullName>
    </alternativeName>
</protein>
<evidence type="ECO:0000256" key="10">
    <source>
        <dbReference type="ARBA" id="ARBA00023235"/>
    </source>
</evidence>
<feature type="binding site" evidence="12">
    <location>
        <position position="527"/>
    </location>
    <ligand>
        <name>Zn(2+)</name>
        <dbReference type="ChEBI" id="CHEBI:29105"/>
        <label>1</label>
    </ligand>
</feature>
<dbReference type="Pfam" id="PF18074">
    <property type="entry name" value="PriA_C"/>
    <property type="match status" value="1"/>
</dbReference>
<dbReference type="InterPro" id="IPR001650">
    <property type="entry name" value="Helicase_C-like"/>
</dbReference>
<comment type="subunit">
    <text evidence="12">Component of the replication restart primosome.</text>
</comment>
<feature type="binding site" evidence="12">
    <location>
        <position position="524"/>
    </location>
    <ligand>
        <name>Zn(2+)</name>
        <dbReference type="ChEBI" id="CHEBI:29105"/>
        <label>1</label>
    </ligand>
</feature>
<dbReference type="GO" id="GO:0008270">
    <property type="term" value="F:zinc ion binding"/>
    <property type="evidence" value="ECO:0007669"/>
    <property type="project" value="UniProtKB-UniRule"/>
</dbReference>
<dbReference type="PANTHER" id="PTHR30580:SF0">
    <property type="entry name" value="PRIMOSOMAL PROTEIN N"/>
    <property type="match status" value="1"/>
</dbReference>
<dbReference type="HAMAP" id="MF_00983">
    <property type="entry name" value="PriA"/>
    <property type="match status" value="1"/>
</dbReference>
<evidence type="ECO:0000256" key="12">
    <source>
        <dbReference type="HAMAP-Rule" id="MF_00983"/>
    </source>
</evidence>
<gene>
    <name evidence="12" type="primary">priA</name>
    <name evidence="14" type="ORF">OA86_11325</name>
</gene>
<dbReference type="CDD" id="cd17929">
    <property type="entry name" value="DEXHc_priA"/>
    <property type="match status" value="1"/>
</dbReference>
<dbReference type="GO" id="GO:0003677">
    <property type="term" value="F:DNA binding"/>
    <property type="evidence" value="ECO:0007669"/>
    <property type="project" value="UniProtKB-UniRule"/>
</dbReference>
<reference evidence="14 15" key="1">
    <citation type="submission" date="2014-10" db="EMBL/GenBank/DDBJ databases">
        <title>Kaistella jeonii genome.</title>
        <authorList>
            <person name="Clayton J.T."/>
            <person name="Newman J.D."/>
        </authorList>
    </citation>
    <scope>NUCLEOTIDE SEQUENCE [LARGE SCALE GENOMIC DNA]</scope>
    <source>
        <strain evidence="14 15">DSM 17048</strain>
    </source>
</reference>
<evidence type="ECO:0000313" key="14">
    <source>
        <dbReference type="EMBL" id="KIA88310.1"/>
    </source>
</evidence>
<dbReference type="GO" id="GO:0006270">
    <property type="term" value="P:DNA replication initiation"/>
    <property type="evidence" value="ECO:0007669"/>
    <property type="project" value="TreeGrafter"/>
</dbReference>
<dbReference type="GO" id="GO:0006269">
    <property type="term" value="P:DNA replication, synthesis of primer"/>
    <property type="evidence" value="ECO:0007669"/>
    <property type="project" value="UniProtKB-KW"/>
</dbReference>
<accession>A0A0C1D3B8</accession>
<dbReference type="InterPro" id="IPR011545">
    <property type="entry name" value="DEAD/DEAH_box_helicase_dom"/>
</dbReference>
<dbReference type="FunFam" id="3.40.50.300:FF:000489">
    <property type="entry name" value="Primosome assembly protein PriA"/>
    <property type="match status" value="1"/>
</dbReference>
<name>A0A0C1D3B8_9FLAO</name>
<feature type="binding site" evidence="12">
    <location>
        <position position="533"/>
    </location>
    <ligand>
        <name>Zn(2+)</name>
        <dbReference type="ChEBI" id="CHEBI:29105"/>
        <label>2</label>
    </ligand>
</feature>
<proteinExistence type="inferred from homology"/>
<dbReference type="GO" id="GO:0006302">
    <property type="term" value="P:double-strand break repair"/>
    <property type="evidence" value="ECO:0007669"/>
    <property type="project" value="InterPro"/>
</dbReference>
<dbReference type="AlphaFoldDB" id="A0A0C1D3B8"/>
<keyword evidence="6 12" id="KW-0347">Helicase</keyword>